<dbReference type="EC" id="2.1.2.11" evidence="2"/>
<reference evidence="4" key="1">
    <citation type="journal article" date="2014" name="Front. Microbiol.">
        <title>High frequency of phylogenetically diverse reductive dehalogenase-homologous genes in deep subseafloor sedimentary metagenomes.</title>
        <authorList>
            <person name="Kawai M."/>
            <person name="Futagami T."/>
            <person name="Toyoda A."/>
            <person name="Takaki Y."/>
            <person name="Nishi S."/>
            <person name="Hori S."/>
            <person name="Arai W."/>
            <person name="Tsubouchi T."/>
            <person name="Morono Y."/>
            <person name="Uchiyama I."/>
            <person name="Ito T."/>
            <person name="Fujiyama A."/>
            <person name="Inagaki F."/>
            <person name="Takami H."/>
        </authorList>
    </citation>
    <scope>NUCLEOTIDE SEQUENCE</scope>
    <source>
        <strain evidence="4">Expedition CK06-06</strain>
    </source>
</reference>
<protein>
    <recommendedName>
        <fullName evidence="2">3-methyl-2-oxobutanoate hydroxymethyltransferase</fullName>
        <ecNumber evidence="2">2.1.2.11</ecNumber>
    </recommendedName>
</protein>
<evidence type="ECO:0000256" key="2">
    <source>
        <dbReference type="ARBA" id="ARBA00012618"/>
    </source>
</evidence>
<dbReference type="GO" id="GO:0015940">
    <property type="term" value="P:pantothenate biosynthetic process"/>
    <property type="evidence" value="ECO:0007669"/>
    <property type="project" value="InterPro"/>
</dbReference>
<dbReference type="Pfam" id="PF02548">
    <property type="entry name" value="Pantoate_transf"/>
    <property type="match status" value="1"/>
</dbReference>
<accession>X1SS94</accession>
<proteinExistence type="inferred from homology"/>
<evidence type="ECO:0000313" key="4">
    <source>
        <dbReference type="EMBL" id="GAI78230.1"/>
    </source>
</evidence>
<organism evidence="4">
    <name type="scientific">marine sediment metagenome</name>
    <dbReference type="NCBI Taxonomy" id="412755"/>
    <lineage>
        <taxon>unclassified sequences</taxon>
        <taxon>metagenomes</taxon>
        <taxon>ecological metagenomes</taxon>
    </lineage>
</organism>
<evidence type="ECO:0000256" key="1">
    <source>
        <dbReference type="ARBA" id="ARBA00008676"/>
    </source>
</evidence>
<keyword evidence="3" id="KW-0808">Transferase</keyword>
<dbReference type="InterPro" id="IPR003700">
    <property type="entry name" value="Pantoate_hydroxy_MeTrfase"/>
</dbReference>
<comment type="caution">
    <text evidence="4">The sequence shown here is derived from an EMBL/GenBank/DDBJ whole genome shotgun (WGS) entry which is preliminary data.</text>
</comment>
<dbReference type="GO" id="GO:0003864">
    <property type="term" value="F:3-methyl-2-oxobutanoate hydroxymethyltransferase activity"/>
    <property type="evidence" value="ECO:0007669"/>
    <property type="project" value="UniProtKB-EC"/>
</dbReference>
<dbReference type="Gene3D" id="3.20.20.60">
    <property type="entry name" value="Phosphoenolpyruvate-binding domains"/>
    <property type="match status" value="1"/>
</dbReference>
<evidence type="ECO:0000256" key="3">
    <source>
        <dbReference type="ARBA" id="ARBA00022679"/>
    </source>
</evidence>
<gene>
    <name evidence="4" type="ORF">S12H4_13873</name>
</gene>
<sequence length="62" mass="6407">ADMLFLSCQTGLAEAVKNAGRFAAEAEAQVIKIEAGGAYLDVIKAVSDGLALAARRLATLSR</sequence>
<feature type="non-terminal residue" evidence="4">
    <location>
        <position position="1"/>
    </location>
</feature>
<comment type="similarity">
    <text evidence="1">Belongs to the PanB family.</text>
</comment>
<name>X1SS94_9ZZZZ</name>
<dbReference type="InterPro" id="IPR015813">
    <property type="entry name" value="Pyrv/PenolPyrv_kinase-like_dom"/>
</dbReference>
<dbReference type="AlphaFoldDB" id="X1SS94"/>
<dbReference type="EMBL" id="BARW01006603">
    <property type="protein sequence ID" value="GAI78230.1"/>
    <property type="molecule type" value="Genomic_DNA"/>
</dbReference>
<dbReference type="SUPFAM" id="SSF51621">
    <property type="entry name" value="Phosphoenolpyruvate/pyruvate domain"/>
    <property type="match status" value="1"/>
</dbReference>
<dbReference type="InterPro" id="IPR040442">
    <property type="entry name" value="Pyrv_kinase-like_dom_sf"/>
</dbReference>